<dbReference type="AlphaFoldDB" id="A0A4V3SHR3"/>
<feature type="compositionally biased region" description="Low complexity" evidence="1">
    <location>
        <begin position="1"/>
        <end position="42"/>
    </location>
</feature>
<dbReference type="InParanoid" id="A0A4V3SHR3"/>
<accession>A0A4V3SHR3</accession>
<name>A0A4V3SHR3_9PEZI</name>
<keyword evidence="3" id="KW-1185">Reference proteome</keyword>
<protein>
    <submittedName>
        <fullName evidence="2">Uncharacterized protein</fullName>
    </submittedName>
</protein>
<evidence type="ECO:0000256" key="1">
    <source>
        <dbReference type="SAM" id="MobiDB-lite"/>
    </source>
</evidence>
<feature type="region of interest" description="Disordered" evidence="1">
    <location>
        <begin position="1"/>
        <end position="43"/>
    </location>
</feature>
<reference evidence="2 3" key="1">
    <citation type="submission" date="2019-04" db="EMBL/GenBank/DDBJ databases">
        <title>Comparative genomics and transcriptomics to analyze fruiting body development in filamentous ascomycetes.</title>
        <authorList>
            <consortium name="DOE Joint Genome Institute"/>
            <person name="Lutkenhaus R."/>
            <person name="Traeger S."/>
            <person name="Breuer J."/>
            <person name="Kuo A."/>
            <person name="Lipzen A."/>
            <person name="Pangilinan J."/>
            <person name="Dilworth D."/>
            <person name="Sandor L."/>
            <person name="Poggeler S."/>
            <person name="Barry K."/>
            <person name="Grigoriev I.V."/>
            <person name="Nowrousian M."/>
        </authorList>
    </citation>
    <scope>NUCLEOTIDE SEQUENCE [LARGE SCALE GENOMIC DNA]</scope>
    <source>
        <strain evidence="2 3">CBS 389.68</strain>
    </source>
</reference>
<organism evidence="2 3">
    <name type="scientific">Ascodesmis nigricans</name>
    <dbReference type="NCBI Taxonomy" id="341454"/>
    <lineage>
        <taxon>Eukaryota</taxon>
        <taxon>Fungi</taxon>
        <taxon>Dikarya</taxon>
        <taxon>Ascomycota</taxon>
        <taxon>Pezizomycotina</taxon>
        <taxon>Pezizomycetes</taxon>
        <taxon>Pezizales</taxon>
        <taxon>Ascodesmidaceae</taxon>
        <taxon>Ascodesmis</taxon>
    </lineage>
</organism>
<evidence type="ECO:0000313" key="2">
    <source>
        <dbReference type="EMBL" id="TGZ77214.1"/>
    </source>
</evidence>
<feature type="compositionally biased region" description="Basic and acidic residues" evidence="1">
    <location>
        <begin position="113"/>
        <end position="124"/>
    </location>
</feature>
<sequence length="147" mass="16118">MGCGFSSFRSHSSSSRFNLKSSAPTNCSNSSSSSSSNSSAYSQITRESEYYMTQCPSCKTRVPMLGPMSMSLGTEKRGSTKIGLLGLPCPRCMESEEELMAKEEEKEKEEEKDERVKREEREEGWGVARQGSGEGGEGEGEGTRTVR</sequence>
<dbReference type="EMBL" id="ML220157">
    <property type="protein sequence ID" value="TGZ77214.1"/>
    <property type="molecule type" value="Genomic_DNA"/>
</dbReference>
<gene>
    <name evidence="2" type="ORF">EX30DRAFT_208921</name>
</gene>
<feature type="region of interest" description="Disordered" evidence="1">
    <location>
        <begin position="98"/>
        <end position="147"/>
    </location>
</feature>
<evidence type="ECO:0000313" key="3">
    <source>
        <dbReference type="Proteomes" id="UP000298138"/>
    </source>
</evidence>
<dbReference type="Proteomes" id="UP000298138">
    <property type="component" value="Unassembled WGS sequence"/>
</dbReference>
<proteinExistence type="predicted"/>